<dbReference type="InterPro" id="IPR010031">
    <property type="entry name" value="FAD_lactone_oxidase-like"/>
</dbReference>
<evidence type="ECO:0000313" key="1">
    <source>
        <dbReference type="EMBL" id="QDS77850.1"/>
    </source>
</evidence>
<keyword evidence="2" id="KW-1185">Reference proteome</keyword>
<evidence type="ECO:0008006" key="3">
    <source>
        <dbReference type="Google" id="ProtNLM"/>
    </source>
</evidence>
<dbReference type="PANTHER" id="PTHR43762:SF1">
    <property type="entry name" value="D-ARABINONO-1,4-LACTONE OXIDASE"/>
    <property type="match status" value="1"/>
</dbReference>
<dbReference type="GO" id="GO:0005739">
    <property type="term" value="C:mitochondrion"/>
    <property type="evidence" value="ECO:0007669"/>
    <property type="project" value="TreeGrafter"/>
</dbReference>
<dbReference type="AlphaFoldDB" id="A0A517LQC9"/>
<dbReference type="Gene3D" id="3.30.43.10">
    <property type="entry name" value="Uridine Diphospho-n-acetylenolpyruvylglucosamine Reductase, domain 2"/>
    <property type="match status" value="1"/>
</dbReference>
<reference evidence="1 2" key="1">
    <citation type="submission" date="2019-07" db="EMBL/GenBank/DDBJ databases">
        <title>Finished genome of Venturia effusa.</title>
        <authorList>
            <person name="Young C.A."/>
            <person name="Cox M.P."/>
            <person name="Ganley A.R.D."/>
            <person name="David W.J."/>
        </authorList>
    </citation>
    <scope>NUCLEOTIDE SEQUENCE [LARGE SCALE GENOMIC DNA]</scope>
    <source>
        <strain evidence="2">albino</strain>
    </source>
</reference>
<dbReference type="GO" id="GO:0003885">
    <property type="term" value="F:D-arabinono-1,4-lactone oxidase activity"/>
    <property type="evidence" value="ECO:0007669"/>
    <property type="project" value="TreeGrafter"/>
</dbReference>
<gene>
    <name evidence="1" type="ORF">FKW77_006731</name>
</gene>
<dbReference type="STRING" id="50376.A0A517LQC9"/>
<dbReference type="SUPFAM" id="SSF56176">
    <property type="entry name" value="FAD-binding/transporter-associated domain-like"/>
    <property type="match status" value="1"/>
</dbReference>
<dbReference type="InterPro" id="IPR036318">
    <property type="entry name" value="FAD-bd_PCMH-like_sf"/>
</dbReference>
<dbReference type="GO" id="GO:0050660">
    <property type="term" value="F:flavin adenine dinucleotide binding"/>
    <property type="evidence" value="ECO:0007669"/>
    <property type="project" value="InterPro"/>
</dbReference>
<protein>
    <recommendedName>
        <fullName evidence="3">FAD-binding PCMH-type domain-containing protein</fullName>
    </recommendedName>
</protein>
<dbReference type="PANTHER" id="PTHR43762">
    <property type="entry name" value="L-GULONOLACTONE OXIDASE"/>
    <property type="match status" value="1"/>
</dbReference>
<proteinExistence type="predicted"/>
<organism evidence="1 2">
    <name type="scientific">Venturia effusa</name>
    <dbReference type="NCBI Taxonomy" id="50376"/>
    <lineage>
        <taxon>Eukaryota</taxon>
        <taxon>Fungi</taxon>
        <taxon>Dikarya</taxon>
        <taxon>Ascomycota</taxon>
        <taxon>Pezizomycotina</taxon>
        <taxon>Dothideomycetes</taxon>
        <taxon>Pleosporomycetidae</taxon>
        <taxon>Venturiales</taxon>
        <taxon>Venturiaceae</taxon>
        <taxon>Venturia</taxon>
    </lineage>
</organism>
<dbReference type="OrthoDB" id="610608at2759"/>
<name>A0A517LQC9_9PEZI</name>
<sequence length="387" mass="43656">MDILQKVLAHDFDPSIQIRGFVKLLWRTPHYQEEFHRLSPSFQSLVQTFLDDSTSGADITSLNFSVIDHHASKSGASSRVIGRMSNHKPPLLFEDQSKHISIKQVIHKEQFQNWGQNLSNTPLNTFFPTTVLGVQNVVLYAIKKNFRVRCASYRHSWAPIFGEKNEILISFVDHEQVTTVPDPVTIIARKFTGQSADHLKSVELVGGADPGKQFLRAGAAVTKQARISDDGSWIANGRTEYIDCKGELQSVDITTPDLLSTAAGNFGLLGIITYLMFEIEPMSYAIMKPRKVDIGLAVLPIRKKDIPEALRNNSNQLDPEAGWYSAINSAAQFENAVQDFEKRAINDHYCEWFWAPYQKKGWVQTWNVESSPDGDTAYPDPWLTFLQ</sequence>
<dbReference type="Proteomes" id="UP000316270">
    <property type="component" value="Chromosome 18"/>
</dbReference>
<dbReference type="EMBL" id="CP042202">
    <property type="protein sequence ID" value="QDS77850.1"/>
    <property type="molecule type" value="Genomic_DNA"/>
</dbReference>
<accession>A0A517LQC9</accession>
<evidence type="ECO:0000313" key="2">
    <source>
        <dbReference type="Proteomes" id="UP000316270"/>
    </source>
</evidence>
<dbReference type="InterPro" id="IPR016167">
    <property type="entry name" value="FAD-bd_PCMH_sub1"/>
</dbReference>